<evidence type="ECO:0000313" key="1">
    <source>
        <dbReference type="EMBL" id="VVV07047.1"/>
    </source>
</evidence>
<gene>
    <name evidence="1" type="ORF">AW0309160_04541</name>
</gene>
<protein>
    <submittedName>
        <fullName evidence="1">Uncharacterized protein</fullName>
    </submittedName>
</protein>
<reference evidence="1" key="1">
    <citation type="submission" date="2019-09" db="EMBL/GenBank/DDBJ databases">
        <authorList>
            <person name="Hjerde E."/>
        </authorList>
    </citation>
    <scope>NUCLEOTIDE SEQUENCE [LARGE SCALE GENOMIC DNA]</scope>
    <source>
        <strain evidence="1">06/09/160</strain>
        <plasmid evidence="1">pAWOD_2</plasmid>
    </source>
</reference>
<keyword evidence="1" id="KW-0614">Plasmid</keyword>
<name>A0A5Q4ZYW4_9GAMM</name>
<organism evidence="1">
    <name type="scientific">Aliivibrio wodanis</name>
    <dbReference type="NCBI Taxonomy" id="80852"/>
    <lineage>
        <taxon>Bacteria</taxon>
        <taxon>Pseudomonadati</taxon>
        <taxon>Pseudomonadota</taxon>
        <taxon>Gammaproteobacteria</taxon>
        <taxon>Vibrionales</taxon>
        <taxon>Vibrionaceae</taxon>
        <taxon>Aliivibrio</taxon>
    </lineage>
</organism>
<sequence length="241" mass="28212">MFYQLPETHPEPTFDFKLATILVIKIINTIYSPSFKRLITKPFTIKPEFQCDNIKPLEAKAKDNLDRNLKNHLTDATEEQKRAYIEWVMKKVDCKLTKKECKGQLTELSPSERELIMKWVYYSARFNNPHTLGEHQRAQFSLHCLLDDVPDFLSIKYGLEHGLVNEKIDQALIVFLKNKPASFWEHAFLSDLFIIENIALFNGHIMHIAVDVDRLSTRSDRSNDIEVFRKEHANRDIYCVA</sequence>
<accession>A0A5Q4ZYW4</accession>
<dbReference type="RefSeq" id="WP_192957927.1">
    <property type="nucleotide sequence ID" value="NZ_LR721753.1"/>
</dbReference>
<dbReference type="EMBL" id="LR721753">
    <property type="protein sequence ID" value="VVV07047.1"/>
    <property type="molecule type" value="Genomic_DNA"/>
</dbReference>
<dbReference type="AlphaFoldDB" id="A0A5Q4ZYW4"/>
<proteinExistence type="predicted"/>
<geneLocation type="plasmid" evidence="1">
    <name>pAWOD_2</name>
</geneLocation>